<evidence type="ECO:0000256" key="7">
    <source>
        <dbReference type="ARBA" id="ARBA00023239"/>
    </source>
</evidence>
<dbReference type="AlphaFoldDB" id="A0A382VK04"/>
<organism evidence="8">
    <name type="scientific">marine metagenome</name>
    <dbReference type="NCBI Taxonomy" id="408172"/>
    <lineage>
        <taxon>unclassified sequences</taxon>
        <taxon>metagenomes</taxon>
        <taxon>ecological metagenomes</taxon>
    </lineage>
</organism>
<reference evidence="8" key="1">
    <citation type="submission" date="2018-05" db="EMBL/GenBank/DDBJ databases">
        <authorList>
            <person name="Lanie J.A."/>
            <person name="Ng W.-L."/>
            <person name="Kazmierczak K.M."/>
            <person name="Andrzejewski T.M."/>
            <person name="Davidsen T.M."/>
            <person name="Wayne K.J."/>
            <person name="Tettelin H."/>
            <person name="Glass J.I."/>
            <person name="Rusch D."/>
            <person name="Podicherti R."/>
            <person name="Tsui H.-C.T."/>
            <person name="Winkler M.E."/>
        </authorList>
    </citation>
    <scope>NUCLEOTIDE SEQUENCE</scope>
</reference>
<evidence type="ECO:0008006" key="9">
    <source>
        <dbReference type="Google" id="ProtNLM"/>
    </source>
</evidence>
<evidence type="ECO:0000256" key="3">
    <source>
        <dbReference type="ARBA" id="ARBA00022763"/>
    </source>
</evidence>
<proteinExistence type="inferred from homology"/>
<accession>A0A382VK04</accession>
<dbReference type="PANTHER" id="PTHR13604:SF0">
    <property type="entry name" value="ABASIC SITE PROCESSING PROTEIN HMCES"/>
    <property type="match status" value="1"/>
</dbReference>
<protein>
    <recommendedName>
        <fullName evidence="9">Abasic site processing protein</fullName>
    </recommendedName>
</protein>
<evidence type="ECO:0000313" key="8">
    <source>
        <dbReference type="EMBL" id="SVD46859.1"/>
    </source>
</evidence>
<dbReference type="GO" id="GO:0006508">
    <property type="term" value="P:proteolysis"/>
    <property type="evidence" value="ECO:0007669"/>
    <property type="project" value="UniProtKB-KW"/>
</dbReference>
<keyword evidence="7" id="KW-0456">Lyase</keyword>
<dbReference type="GO" id="GO:0003697">
    <property type="term" value="F:single-stranded DNA binding"/>
    <property type="evidence" value="ECO:0007669"/>
    <property type="project" value="InterPro"/>
</dbReference>
<evidence type="ECO:0000256" key="2">
    <source>
        <dbReference type="ARBA" id="ARBA00022670"/>
    </source>
</evidence>
<evidence type="ECO:0000256" key="5">
    <source>
        <dbReference type="ARBA" id="ARBA00023124"/>
    </source>
</evidence>
<keyword evidence="4" id="KW-0378">Hydrolase</keyword>
<keyword evidence="2" id="KW-0645">Protease</keyword>
<dbReference type="SUPFAM" id="SSF143081">
    <property type="entry name" value="BB1717-like"/>
    <property type="match status" value="1"/>
</dbReference>
<keyword evidence="3" id="KW-0227">DNA damage</keyword>
<evidence type="ECO:0000256" key="4">
    <source>
        <dbReference type="ARBA" id="ARBA00022801"/>
    </source>
</evidence>
<comment type="similarity">
    <text evidence="1">Belongs to the SOS response-associated peptidase family.</text>
</comment>
<dbReference type="GO" id="GO:0106300">
    <property type="term" value="P:protein-DNA covalent cross-linking repair"/>
    <property type="evidence" value="ECO:0007669"/>
    <property type="project" value="InterPro"/>
</dbReference>
<gene>
    <name evidence="8" type="ORF">METZ01_LOCUS399713</name>
</gene>
<dbReference type="Gene3D" id="3.90.1680.10">
    <property type="entry name" value="SOS response associated peptidase-like"/>
    <property type="match status" value="1"/>
</dbReference>
<evidence type="ECO:0000256" key="6">
    <source>
        <dbReference type="ARBA" id="ARBA00023125"/>
    </source>
</evidence>
<dbReference type="PANTHER" id="PTHR13604">
    <property type="entry name" value="DC12-RELATED"/>
    <property type="match status" value="1"/>
</dbReference>
<dbReference type="GO" id="GO:0016829">
    <property type="term" value="F:lyase activity"/>
    <property type="evidence" value="ECO:0007669"/>
    <property type="project" value="UniProtKB-KW"/>
</dbReference>
<evidence type="ECO:0000256" key="1">
    <source>
        <dbReference type="ARBA" id="ARBA00008136"/>
    </source>
</evidence>
<dbReference type="InterPro" id="IPR036590">
    <property type="entry name" value="SRAP-like"/>
</dbReference>
<name>A0A382VK04_9ZZZZ</name>
<feature type="non-terminal residue" evidence="8">
    <location>
        <position position="1"/>
    </location>
</feature>
<dbReference type="Pfam" id="PF02586">
    <property type="entry name" value="SRAP"/>
    <property type="match status" value="1"/>
</dbReference>
<dbReference type="InterPro" id="IPR003738">
    <property type="entry name" value="SRAP"/>
</dbReference>
<keyword evidence="5" id="KW-0190">Covalent protein-DNA linkage</keyword>
<dbReference type="EMBL" id="UINC01152599">
    <property type="protein sequence ID" value="SVD46859.1"/>
    <property type="molecule type" value="Genomic_DNA"/>
</dbReference>
<keyword evidence="6" id="KW-0238">DNA-binding</keyword>
<sequence>VDTQRCLVISNGFYEWDSKSKKPYFIHSKDNPLMNYCGLYSIWMDNNFQSILTFTIITIEANNTLSKIHHRMPVILDEGNESRWLDPNNNFQSIKELIKPIDDSKIEMYQIDLI</sequence>
<dbReference type="GO" id="GO:0008233">
    <property type="term" value="F:peptidase activity"/>
    <property type="evidence" value="ECO:0007669"/>
    <property type="project" value="UniProtKB-KW"/>
</dbReference>